<protein>
    <recommendedName>
        <fullName evidence="3">isochorismate synthase</fullName>
        <ecNumber evidence="3">5.4.4.2</ecNumber>
    </recommendedName>
    <alternativeName>
        <fullName evidence="5">Isochorismate mutase</fullName>
    </alternativeName>
</protein>
<dbReference type="PANTHER" id="PTHR42839">
    <property type="entry name" value="ISOCHORISMATE SYNTHASE ENTC"/>
    <property type="match status" value="1"/>
</dbReference>
<dbReference type="RefSeq" id="WP_089381841.1">
    <property type="nucleotide sequence ID" value="NZ_FZNT01000006.1"/>
</dbReference>
<evidence type="ECO:0000256" key="5">
    <source>
        <dbReference type="ARBA" id="ARBA00041564"/>
    </source>
</evidence>
<evidence type="ECO:0000256" key="4">
    <source>
        <dbReference type="ARBA" id="ARBA00023235"/>
    </source>
</evidence>
<dbReference type="SUPFAM" id="SSF56322">
    <property type="entry name" value="ADC synthase"/>
    <property type="match status" value="1"/>
</dbReference>
<gene>
    <name evidence="7" type="ORF">SAMN06265371_10678</name>
</gene>
<dbReference type="InterPro" id="IPR015890">
    <property type="entry name" value="Chorismate_C"/>
</dbReference>
<comment type="similarity">
    <text evidence="2">Belongs to the isochorismate synthase family.</text>
</comment>
<dbReference type="PANTHER" id="PTHR42839:SF2">
    <property type="entry name" value="ISOCHORISMATE SYNTHASE ENTC"/>
    <property type="match status" value="1"/>
</dbReference>
<dbReference type="Pfam" id="PF00425">
    <property type="entry name" value="Chorismate_bind"/>
    <property type="match status" value="1"/>
</dbReference>
<dbReference type="InterPro" id="IPR004561">
    <property type="entry name" value="IsoChor_synthase"/>
</dbReference>
<evidence type="ECO:0000259" key="6">
    <source>
        <dbReference type="Pfam" id="PF00425"/>
    </source>
</evidence>
<evidence type="ECO:0000256" key="1">
    <source>
        <dbReference type="ARBA" id="ARBA00000799"/>
    </source>
</evidence>
<dbReference type="AlphaFoldDB" id="A0A238XJ95"/>
<dbReference type="EC" id="5.4.4.2" evidence="3"/>
<keyword evidence="8" id="KW-1185">Reference proteome</keyword>
<evidence type="ECO:0000256" key="2">
    <source>
        <dbReference type="ARBA" id="ARBA00005297"/>
    </source>
</evidence>
<dbReference type="NCBIfam" id="TIGR00543">
    <property type="entry name" value="isochor_syn"/>
    <property type="match status" value="1"/>
</dbReference>
<dbReference type="InterPro" id="IPR005801">
    <property type="entry name" value="ADC_synthase"/>
</dbReference>
<dbReference type="OrthoDB" id="9806579at2"/>
<dbReference type="Gene3D" id="3.60.120.10">
    <property type="entry name" value="Anthranilate synthase"/>
    <property type="match status" value="1"/>
</dbReference>
<evidence type="ECO:0000313" key="8">
    <source>
        <dbReference type="Proteomes" id="UP000198384"/>
    </source>
</evidence>
<reference evidence="7 8" key="1">
    <citation type="submission" date="2017-06" db="EMBL/GenBank/DDBJ databases">
        <authorList>
            <person name="Kim H.J."/>
            <person name="Triplett B.A."/>
        </authorList>
    </citation>
    <scope>NUCLEOTIDE SEQUENCE [LARGE SCALE GENOMIC DNA]</scope>
    <source>
        <strain evidence="7 8">DSM 29150</strain>
    </source>
</reference>
<keyword evidence="4" id="KW-0413">Isomerase</keyword>
<accession>A0A238XJ95</accession>
<proteinExistence type="inferred from homology"/>
<evidence type="ECO:0000313" key="7">
    <source>
        <dbReference type="EMBL" id="SNR58658.1"/>
    </source>
</evidence>
<organism evidence="7 8">
    <name type="scientific">Lutibacter agarilyticus</name>
    <dbReference type="NCBI Taxonomy" id="1109740"/>
    <lineage>
        <taxon>Bacteria</taxon>
        <taxon>Pseudomonadati</taxon>
        <taxon>Bacteroidota</taxon>
        <taxon>Flavobacteriia</taxon>
        <taxon>Flavobacteriales</taxon>
        <taxon>Flavobacteriaceae</taxon>
        <taxon>Lutibacter</taxon>
    </lineage>
</organism>
<dbReference type="EMBL" id="FZNT01000006">
    <property type="protein sequence ID" value="SNR58658.1"/>
    <property type="molecule type" value="Genomic_DNA"/>
</dbReference>
<sequence length="356" mass="41008">MQEITLFFEKIEGIINSNLPFVVYRKPNENLVTVIVQNTTKMYTVNSFMERGFVFAPFNKKEASIIFPANKTTTFSITIKDFNEVSNVEQNAKTKIISDLEKEKEQHILLTQKTIEFIEQKAAEKIVISRKETIKYSQLKVLESFKRMLKNYQNAMVYLWFHPNIGCWMGASPERLIHIQNNQFKTMALAATQAYVDTTNVTWKQKEQQEQQFVTNYILNTIEKTIDTIKVSKPYTIKAGSLLHIRTDITGKLTSEKMLGELVNALHPTPAVCGVPKQIATNFIVENENYHRKFYTGYLGELNVHKETNLYVNLRCMEVESETIALYIGGGITKDSVAEKEWNETVFKGEIMKTII</sequence>
<feature type="domain" description="Chorismate-utilising enzyme C-terminal" evidence="6">
    <location>
        <begin position="105"/>
        <end position="348"/>
    </location>
</feature>
<name>A0A238XJ95_9FLAO</name>
<dbReference type="Proteomes" id="UP000198384">
    <property type="component" value="Unassembled WGS sequence"/>
</dbReference>
<comment type="catalytic activity">
    <reaction evidence="1">
        <text>chorismate = isochorismate</text>
        <dbReference type="Rhea" id="RHEA:18985"/>
        <dbReference type="ChEBI" id="CHEBI:29748"/>
        <dbReference type="ChEBI" id="CHEBI:29780"/>
        <dbReference type="EC" id="5.4.4.2"/>
    </reaction>
</comment>
<dbReference type="GO" id="GO:0008909">
    <property type="term" value="F:isochorismate synthase activity"/>
    <property type="evidence" value="ECO:0007669"/>
    <property type="project" value="UniProtKB-EC"/>
</dbReference>
<evidence type="ECO:0000256" key="3">
    <source>
        <dbReference type="ARBA" id="ARBA00012824"/>
    </source>
</evidence>